<dbReference type="EMBL" id="CAJOBD010000872">
    <property type="protein sequence ID" value="CAF3730115.1"/>
    <property type="molecule type" value="Genomic_DNA"/>
</dbReference>
<evidence type="ECO:0000313" key="2">
    <source>
        <dbReference type="EMBL" id="CAF3730115.1"/>
    </source>
</evidence>
<comment type="caution">
    <text evidence="2">The sequence shown here is derived from an EMBL/GenBank/DDBJ whole genome shotgun (WGS) entry which is preliminary data.</text>
</comment>
<dbReference type="AlphaFoldDB" id="A0A818WYH6"/>
<organism evidence="2 3">
    <name type="scientific">Rotaria sordida</name>
    <dbReference type="NCBI Taxonomy" id="392033"/>
    <lineage>
        <taxon>Eukaryota</taxon>
        <taxon>Metazoa</taxon>
        <taxon>Spiralia</taxon>
        <taxon>Gnathifera</taxon>
        <taxon>Rotifera</taxon>
        <taxon>Eurotatoria</taxon>
        <taxon>Bdelloidea</taxon>
        <taxon>Philodinida</taxon>
        <taxon>Philodinidae</taxon>
        <taxon>Rotaria</taxon>
    </lineage>
</organism>
<reference evidence="2" key="1">
    <citation type="submission" date="2021-02" db="EMBL/GenBank/DDBJ databases">
        <authorList>
            <person name="Nowell W R."/>
        </authorList>
    </citation>
    <scope>NUCLEOTIDE SEQUENCE</scope>
</reference>
<accession>A0A818WYH6</accession>
<name>A0A818WYH6_9BILA</name>
<feature type="region of interest" description="Disordered" evidence="1">
    <location>
        <begin position="1"/>
        <end position="20"/>
    </location>
</feature>
<protein>
    <submittedName>
        <fullName evidence="2">Uncharacterized protein</fullName>
    </submittedName>
</protein>
<sequence>MPASKTKIKRTASDSPPLESSPLPNIITGLFECYNFLSPNEYSNKTLGLLAFLIRKSVGEINFSDIMDEVDKRYQQQGQSTDYITLLDDRRKNLLEIEASIEKCLMINRLISYIKENESQFISLISDIRNDMRMKIIDNQINQNIEYPKDFREREQDFIKRKSAQEARRLFYFNHDETRQPPSLIHLANRHVFFYKLIINLIKNDSASITTEHLNYIVDCKMRYDPQFRNTGIEELERIFLTYSFMIITHPHSGVNPVLIYERKGSGQCTAKVSIIIISLLYDFMQTHPKLIELIDIEPSLCQSSSLYKLESSTISWKTCQLQINPNDKPQLIQYAELTLLNIQSSTKTSTRIHLGEDLYTLKFLIKFRLNLNEYHFSKCYQIALESLPFAIVSHNNYIPQMLSRIILSDIQRLSKNSLINIQTITSYILRYFCHRTGVPPDQYLKMYLEKELNKAKNERKNCQIMEDIFMDFLVPFVNQVEFMAKHPIIAMFYADGLCLGICDSERAAEIMRKSTDINSPIVGIRFNSIKVDYKPMAASSSTTTTTTSKTVKLPSCAIRVDIYNINFHLLDHTKQLQNRTFDSSILAIDIRKFVTTAHTQNGSYIRVLSNLNDLENATNYKSFKDFDKYYHERLSKIFQINECYKPITNILDNIEDEDNDHDNHQAIKSPNLDLSEMFPENLHSVQPPSTATTCNNEYCSNVTTIYDDISKVNFQSNTNKTQVQNILSTSSQQSFQYINNQDMIEYVLSQPEMIQELLHRLGVLQISSTTQQEQGYQNPHLQQQQLSIPFQIQSSYQQQQQTLQMQYQSQQQQLYSQQLISLPAIHNQLNNENQSYSRNNIQISPQEYPIGTVYENLLTESITDSFQFPTIEQNSSIPINDNFDLCFNDPFTLDEIQ</sequence>
<evidence type="ECO:0000256" key="1">
    <source>
        <dbReference type="SAM" id="MobiDB-lite"/>
    </source>
</evidence>
<proteinExistence type="predicted"/>
<dbReference type="Proteomes" id="UP000663836">
    <property type="component" value="Unassembled WGS sequence"/>
</dbReference>
<gene>
    <name evidence="2" type="ORF">JBS370_LOCUS11356</name>
</gene>
<evidence type="ECO:0000313" key="3">
    <source>
        <dbReference type="Proteomes" id="UP000663836"/>
    </source>
</evidence>
<feature type="compositionally biased region" description="Basic residues" evidence="1">
    <location>
        <begin position="1"/>
        <end position="10"/>
    </location>
</feature>